<keyword evidence="3" id="KW-0540">Nuclease</keyword>
<reference evidence="10" key="2">
    <citation type="submission" date="2024-06" db="EMBL/GenBank/DDBJ databases">
        <authorList>
            <person name="Petrova K.O."/>
            <person name="Toshchakov S.V."/>
            <person name="Boltjanskaja Y.V."/>
            <person name="Kevbrin V.V."/>
        </authorList>
    </citation>
    <scope>NUCLEOTIDE SEQUENCE</scope>
    <source>
        <strain evidence="10">Z-710</strain>
    </source>
</reference>
<dbReference type="InterPro" id="IPR041122">
    <property type="entry name" value="RecJ_OB"/>
</dbReference>
<evidence type="ECO:0000256" key="3">
    <source>
        <dbReference type="ARBA" id="ARBA00022722"/>
    </source>
</evidence>
<evidence type="ECO:0000259" key="8">
    <source>
        <dbReference type="Pfam" id="PF10141"/>
    </source>
</evidence>
<proteinExistence type="inferred from homology"/>
<dbReference type="RefSeq" id="WP_353892614.1">
    <property type="nucleotide sequence ID" value="NZ_CP159485.1"/>
</dbReference>
<dbReference type="InterPro" id="IPR018779">
    <property type="entry name" value="RecJ_C"/>
</dbReference>
<organism evidence="10">
    <name type="scientific">Proteinivorax hydrogeniformans</name>
    <dbReference type="NCBI Taxonomy" id="1826727"/>
    <lineage>
        <taxon>Bacteria</taxon>
        <taxon>Bacillati</taxon>
        <taxon>Bacillota</taxon>
        <taxon>Clostridia</taxon>
        <taxon>Eubacteriales</taxon>
        <taxon>Proteinivoracaceae</taxon>
        <taxon>Proteinivorax</taxon>
    </lineage>
</organism>
<dbReference type="GO" id="GO:0006281">
    <property type="term" value="P:DNA repair"/>
    <property type="evidence" value="ECO:0007669"/>
    <property type="project" value="InterPro"/>
</dbReference>
<dbReference type="InterPro" id="IPR051673">
    <property type="entry name" value="SSDNA_exonuclease_RecJ"/>
</dbReference>
<evidence type="ECO:0000259" key="9">
    <source>
        <dbReference type="Pfam" id="PF17768"/>
    </source>
</evidence>
<dbReference type="InterPro" id="IPR038763">
    <property type="entry name" value="DHH_sf"/>
</dbReference>
<dbReference type="Pfam" id="PF10141">
    <property type="entry name" value="ssDNA-exonuc_C"/>
    <property type="match status" value="1"/>
</dbReference>
<sequence>MEKDWVLHNPCEKKAKDISEKYNVSLFLAKLLVNRGIENIDEFLHPCTGNLHSPSRLQGMDAAVERITKAIEEKEKILIFGDYDVDGITSTAVLYAALSKLEANLLYHIPIRSEGYGLKSETLEKYIAEGVSLVITVDCGISAVDEVDFLNSHKVDCIITDHHHPAEEYPKAYSIVNPKQQGCTYPFKELAGVGLALKLVHATYKHYGKENWSQFLDIVALGTVADLVPLIGENRTIVALGLQQMNENLRPNLKWLAEASGISYPIESYHLGFGFGPRLNAAGRVNDPNQALDLLLCDNEQQGMQIALSLNEQNKHRQELEKEIYEQAVKMVEEMDLADTKVIVIGDKSWHKGVIGIVASRIVEKFHRPVIILSIDEKSQIATGSSRSVEGFHLYDALESVSHLLTKFGGHAMAAGLSIEVDKINKFRQELNNYAISVGIDKYLTPKVSVDFTLCHDELSLSLIDEVELLKPFGQQNPAPVFAVNQLPVANYNLVGKEKNHLKISFNLKGNWINSIGFKKDYLVDTINGQDKINLLGYIEKNTFQGKTSLQLKILDIKSCKAEQNVAFPLDLRGVNVLKYIKESNKADQKYLLFTNSYHKDYLENFSKEFDNIVVLDYNEKPDFKNGIAILVDPPCTQKQFRYIISEIDKEKLIIGFRKEMVNLFPSKNFLRAIYTAIKRQPKQTADITMVLQYMNLNANSRYLALRGINILKEQGIIKENNGHFYLNDEGQSKVDIEQGSKYKLYKNQQMLYQKWFDYALTTSLDSLIKSQMFIDEEEKVWI</sequence>
<dbReference type="Pfam" id="PF01368">
    <property type="entry name" value="DHH"/>
    <property type="match status" value="1"/>
</dbReference>
<evidence type="ECO:0000256" key="4">
    <source>
        <dbReference type="ARBA" id="ARBA00022801"/>
    </source>
</evidence>
<dbReference type="InterPro" id="IPR003156">
    <property type="entry name" value="DHHA1_dom"/>
</dbReference>
<dbReference type="SUPFAM" id="SSF64182">
    <property type="entry name" value="DHH phosphoesterases"/>
    <property type="match status" value="1"/>
</dbReference>
<reference evidence="10" key="1">
    <citation type="journal article" date="2018" name="Antonie Van Leeuwenhoek">
        <title>Proteinivorax hydrogeniformans sp. nov., an anaerobic, haloalkaliphilic bacterium fermenting proteinaceous compounds with high hydrogen production.</title>
        <authorList>
            <person name="Boltyanskaya Y."/>
            <person name="Detkova E."/>
            <person name="Pimenov N."/>
            <person name="Kevbrin V."/>
        </authorList>
    </citation>
    <scope>NUCLEOTIDE SEQUENCE</scope>
    <source>
        <strain evidence="10">Z-710</strain>
    </source>
</reference>
<dbReference type="NCBIfam" id="TIGR00644">
    <property type="entry name" value="recJ"/>
    <property type="match status" value="1"/>
</dbReference>
<feature type="domain" description="RecJ OB" evidence="9">
    <location>
        <begin position="450"/>
        <end position="556"/>
    </location>
</feature>
<keyword evidence="4" id="KW-0378">Hydrolase</keyword>
<evidence type="ECO:0000256" key="1">
    <source>
        <dbReference type="ARBA" id="ARBA00005915"/>
    </source>
</evidence>
<feature type="domain" description="Single-stranded-DNA-specific exonuclease RecJ C-terminal" evidence="8">
    <location>
        <begin position="570"/>
        <end position="754"/>
    </location>
</feature>
<feature type="domain" description="DDH" evidence="6">
    <location>
        <begin position="76"/>
        <end position="223"/>
    </location>
</feature>
<dbReference type="GO" id="GO:0006310">
    <property type="term" value="P:DNA recombination"/>
    <property type="evidence" value="ECO:0007669"/>
    <property type="project" value="InterPro"/>
</dbReference>
<dbReference type="InterPro" id="IPR001667">
    <property type="entry name" value="DDH_dom"/>
</dbReference>
<dbReference type="EMBL" id="CP159485">
    <property type="protein sequence ID" value="XCI28037.1"/>
    <property type="molecule type" value="Genomic_DNA"/>
</dbReference>
<comment type="similarity">
    <text evidence="1">Belongs to the RecJ family.</text>
</comment>
<dbReference type="PANTHER" id="PTHR30255:SF2">
    <property type="entry name" value="SINGLE-STRANDED-DNA-SPECIFIC EXONUCLEASE RECJ"/>
    <property type="match status" value="1"/>
</dbReference>
<dbReference type="AlphaFoldDB" id="A0AAU8HSQ3"/>
<dbReference type="Pfam" id="PF17768">
    <property type="entry name" value="RecJ_OB"/>
    <property type="match status" value="1"/>
</dbReference>
<dbReference type="Gene3D" id="3.10.310.30">
    <property type="match status" value="1"/>
</dbReference>
<name>A0AAU8HSQ3_9FIRM</name>
<evidence type="ECO:0000256" key="2">
    <source>
        <dbReference type="ARBA" id="ARBA00019841"/>
    </source>
</evidence>
<accession>A0AAU8HSQ3</accession>
<dbReference type="InterPro" id="IPR004610">
    <property type="entry name" value="RecJ"/>
</dbReference>
<protein>
    <recommendedName>
        <fullName evidence="2">Single-stranded-DNA-specific exonuclease RecJ</fullName>
    </recommendedName>
</protein>
<feature type="domain" description="DHHA1" evidence="7">
    <location>
        <begin position="340"/>
        <end position="434"/>
    </location>
</feature>
<evidence type="ECO:0000259" key="6">
    <source>
        <dbReference type="Pfam" id="PF01368"/>
    </source>
</evidence>
<evidence type="ECO:0000313" key="10">
    <source>
        <dbReference type="EMBL" id="XCI28037.1"/>
    </source>
</evidence>
<evidence type="ECO:0000259" key="7">
    <source>
        <dbReference type="Pfam" id="PF02272"/>
    </source>
</evidence>
<evidence type="ECO:0000256" key="5">
    <source>
        <dbReference type="ARBA" id="ARBA00022839"/>
    </source>
</evidence>
<keyword evidence="5 10" id="KW-0269">Exonuclease</keyword>
<dbReference type="GO" id="GO:0003676">
    <property type="term" value="F:nucleic acid binding"/>
    <property type="evidence" value="ECO:0007669"/>
    <property type="project" value="InterPro"/>
</dbReference>
<dbReference type="GO" id="GO:0008409">
    <property type="term" value="F:5'-3' exonuclease activity"/>
    <property type="evidence" value="ECO:0007669"/>
    <property type="project" value="InterPro"/>
</dbReference>
<dbReference type="Gene3D" id="3.90.1640.30">
    <property type="match status" value="1"/>
</dbReference>
<gene>
    <name evidence="10" type="primary">recJ</name>
    <name evidence="10" type="ORF">PRVXH_001971</name>
</gene>
<dbReference type="Pfam" id="PF02272">
    <property type="entry name" value="DHHA1"/>
    <property type="match status" value="1"/>
</dbReference>
<dbReference type="PANTHER" id="PTHR30255">
    <property type="entry name" value="SINGLE-STRANDED-DNA-SPECIFIC EXONUCLEASE RECJ"/>
    <property type="match status" value="1"/>
</dbReference>